<dbReference type="Proteomes" id="UP000267841">
    <property type="component" value="Unassembled WGS sequence"/>
</dbReference>
<dbReference type="Pfam" id="PF13192">
    <property type="entry name" value="Thioredoxin_3"/>
    <property type="match status" value="1"/>
</dbReference>
<organism evidence="2 3">
    <name type="scientific">Hydrogenivirga caldilitoris</name>
    <dbReference type="NCBI Taxonomy" id="246264"/>
    <lineage>
        <taxon>Bacteria</taxon>
        <taxon>Pseudomonadati</taxon>
        <taxon>Aquificota</taxon>
        <taxon>Aquificia</taxon>
        <taxon>Aquificales</taxon>
        <taxon>Aquificaceae</taxon>
        <taxon>Hydrogenivirga</taxon>
    </lineage>
</organism>
<sequence>MVAVELLESNFCPKCAVVKDRVVKVARELGAEVKMLDPIEDVDRITELGILTSPAVVINGKVKFAGVVPSEENIRKAIEEEIS</sequence>
<gene>
    <name evidence="2" type="ORF">BCF55_1628</name>
</gene>
<evidence type="ECO:0000313" key="2">
    <source>
        <dbReference type="EMBL" id="RLJ71329.1"/>
    </source>
</evidence>
<accession>A0A497XTB5</accession>
<dbReference type="RefSeq" id="WP_121012568.1">
    <property type="nucleotide sequence ID" value="NZ_RCCJ01000001.1"/>
</dbReference>
<dbReference type="InterPro" id="IPR012336">
    <property type="entry name" value="Thioredoxin-like_fold"/>
</dbReference>
<evidence type="ECO:0000259" key="1">
    <source>
        <dbReference type="Pfam" id="PF13192"/>
    </source>
</evidence>
<dbReference type="InterPro" id="IPR005243">
    <property type="entry name" value="THIRX-like_proc"/>
</dbReference>
<reference evidence="2 3" key="1">
    <citation type="submission" date="2018-10" db="EMBL/GenBank/DDBJ databases">
        <title>Genomic Encyclopedia of Archaeal and Bacterial Type Strains, Phase II (KMG-II): from individual species to whole genera.</title>
        <authorList>
            <person name="Goeker M."/>
        </authorList>
    </citation>
    <scope>NUCLEOTIDE SEQUENCE [LARGE SCALE GENOMIC DNA]</scope>
    <source>
        <strain evidence="2 3">DSM 16510</strain>
    </source>
</reference>
<dbReference type="AlphaFoldDB" id="A0A497XTB5"/>
<dbReference type="OrthoDB" id="9800630at2"/>
<comment type="caution">
    <text evidence="2">The sequence shown here is derived from an EMBL/GenBank/DDBJ whole genome shotgun (WGS) entry which is preliminary data.</text>
</comment>
<dbReference type="Gene3D" id="3.40.30.10">
    <property type="entry name" value="Glutaredoxin"/>
    <property type="match status" value="1"/>
</dbReference>
<protein>
    <submittedName>
        <fullName evidence="2">Thioredoxin-like protein</fullName>
    </submittedName>
</protein>
<dbReference type="SUPFAM" id="SSF52833">
    <property type="entry name" value="Thioredoxin-like"/>
    <property type="match status" value="1"/>
</dbReference>
<dbReference type="InterPro" id="IPR036249">
    <property type="entry name" value="Thioredoxin-like_sf"/>
</dbReference>
<proteinExistence type="predicted"/>
<name>A0A497XTB5_9AQUI</name>
<keyword evidence="3" id="KW-1185">Reference proteome</keyword>
<evidence type="ECO:0000313" key="3">
    <source>
        <dbReference type="Proteomes" id="UP000267841"/>
    </source>
</evidence>
<feature type="domain" description="Thioredoxin-like fold" evidence="1">
    <location>
        <begin position="4"/>
        <end position="78"/>
    </location>
</feature>
<dbReference type="PANTHER" id="PTHR36450">
    <property type="entry name" value="THIOREDOXIN"/>
    <property type="match status" value="1"/>
</dbReference>
<dbReference type="EMBL" id="RCCJ01000001">
    <property type="protein sequence ID" value="RLJ71329.1"/>
    <property type="molecule type" value="Genomic_DNA"/>
</dbReference>
<dbReference type="PANTHER" id="PTHR36450:SF1">
    <property type="entry name" value="THIOREDOXIN"/>
    <property type="match status" value="1"/>
</dbReference>